<evidence type="ECO:0000313" key="12">
    <source>
        <dbReference type="Proteomes" id="UP001219862"/>
    </source>
</evidence>
<dbReference type="SUPFAM" id="SSF46548">
    <property type="entry name" value="alpha-helical ferredoxin"/>
    <property type="match status" value="1"/>
</dbReference>
<protein>
    <recommendedName>
        <fullName evidence="9">Epoxyqueuosine reductase</fullName>
        <ecNumber evidence="9">1.17.99.6</ecNumber>
    </recommendedName>
    <alternativeName>
        <fullName evidence="9">Queuosine biosynthesis protein QueG</fullName>
    </alternativeName>
</protein>
<evidence type="ECO:0000313" key="11">
    <source>
        <dbReference type="EMBL" id="MDC8785285.1"/>
    </source>
</evidence>
<evidence type="ECO:0000256" key="3">
    <source>
        <dbReference type="ARBA" id="ARBA00022694"/>
    </source>
</evidence>
<dbReference type="EC" id="1.17.99.6" evidence="9"/>
<dbReference type="RefSeq" id="WP_273596391.1">
    <property type="nucleotide sequence ID" value="NZ_JAQQXS010000006.1"/>
</dbReference>
<feature type="binding site" evidence="9">
    <location>
        <begin position="276"/>
        <end position="277"/>
    </location>
    <ligand>
        <name>cob(II)alamin</name>
        <dbReference type="ChEBI" id="CHEBI:16304"/>
    </ligand>
</feature>
<comment type="pathway">
    <text evidence="9">tRNA modification; tRNA-queuosine biosynthesis.</text>
</comment>
<feature type="binding site" evidence="9">
    <location>
        <position position="169"/>
    </location>
    <ligand>
        <name>cob(II)alamin</name>
        <dbReference type="ChEBI" id="CHEBI:16304"/>
    </ligand>
</feature>
<keyword evidence="8 9" id="KW-0411">Iron-sulfur</keyword>
<proteinExistence type="inferred from homology"/>
<feature type="binding site" evidence="9">
    <location>
        <position position="223"/>
    </location>
    <ligand>
        <name>[4Fe-4S] cluster</name>
        <dbReference type="ChEBI" id="CHEBI:49883"/>
        <label>1</label>
    </ligand>
</feature>
<dbReference type="EMBL" id="JAQQXS010000006">
    <property type="protein sequence ID" value="MDC8785285.1"/>
    <property type="molecule type" value="Genomic_DNA"/>
</dbReference>
<dbReference type="PANTHER" id="PTHR30002:SF4">
    <property type="entry name" value="EPOXYQUEUOSINE REDUCTASE"/>
    <property type="match status" value="1"/>
</dbReference>
<evidence type="ECO:0000256" key="7">
    <source>
        <dbReference type="ARBA" id="ARBA00023004"/>
    </source>
</evidence>
<feature type="binding site" evidence="9">
    <location>
        <position position="233"/>
    </location>
    <ligand>
        <name>[4Fe-4S] cluster</name>
        <dbReference type="ChEBI" id="CHEBI:49883"/>
        <label>2</label>
    </ligand>
</feature>
<dbReference type="Pfam" id="PF13484">
    <property type="entry name" value="Fer4_16"/>
    <property type="match status" value="1"/>
</dbReference>
<dbReference type="GO" id="GO:0052693">
    <property type="term" value="F:epoxyqueuosine reductase activity"/>
    <property type="evidence" value="ECO:0007669"/>
    <property type="project" value="UniProtKB-EC"/>
</dbReference>
<dbReference type="InterPro" id="IPR013542">
    <property type="entry name" value="QueG_DUF1730"/>
</dbReference>
<comment type="similarity">
    <text evidence="9">Belongs to the QueG family.</text>
</comment>
<dbReference type="PROSITE" id="PS51379">
    <property type="entry name" value="4FE4S_FER_2"/>
    <property type="match status" value="1"/>
</dbReference>
<feature type="binding site" evidence="9">
    <location>
        <position position="276"/>
    </location>
    <ligand>
        <name>[4Fe-4S] cluster</name>
        <dbReference type="ChEBI" id="CHEBI:49883"/>
        <label>2</label>
    </ligand>
</feature>
<keyword evidence="9" id="KW-0846">Cobalamin</keyword>
<feature type="binding site" evidence="9">
    <location>
        <position position="283"/>
    </location>
    <ligand>
        <name>[4Fe-4S] cluster</name>
        <dbReference type="ChEBI" id="CHEBI:49883"/>
        <label>1</label>
    </ligand>
</feature>
<evidence type="ECO:0000256" key="9">
    <source>
        <dbReference type="HAMAP-Rule" id="MF_00916"/>
    </source>
</evidence>
<dbReference type="Pfam" id="PF08331">
    <property type="entry name" value="QueG_DUF1730"/>
    <property type="match status" value="1"/>
</dbReference>
<comment type="caution">
    <text evidence="11">The sequence shown here is derived from an EMBL/GenBank/DDBJ whole genome shotgun (WGS) entry which is preliminary data.</text>
</comment>
<sequence length="394" mass="43714">MTQAPRTLNERDGLALLDQLRDWAHELGFSQIGVADIDLSTAEPGLLAWLQAGFHGTMHYMQAHGLKRARPAELVPGTLRVLTARMDYLPRHLDASDATPAPDGAQDVATAASTWQTVEWQRLGDPHAAQVSIYARGRDYHKVLRSRLQKLADRLAAAIGPLGYRVFTDSAPVLEVELAARSGIGWRGKHTLTLHREAGSMFFLGEIYLDLPLPLSEPVTGHCGQCQACIDVCPTRAIVAPYRVDARRCISYLTIEHEGAIPEEMRPLMGNRIYGCDDCQLVCPWNKFARRAVVDDFDARAGFQQPKLLQLWAWDEAEFLKRTEGSAIRRIGHERWRRNLAVAMGNALRWQDDAEMRATLVAALPQASPLLAEHIVWALAAGSSPYFLTGEALA</sequence>
<keyword evidence="1 9" id="KW-0004">4Fe-4S</keyword>
<dbReference type="InterPro" id="IPR017896">
    <property type="entry name" value="4Fe4S_Fe-S-bd"/>
</dbReference>
<feature type="binding site" evidence="9">
    <location>
        <position position="229"/>
    </location>
    <ligand>
        <name>[4Fe-4S] cluster</name>
        <dbReference type="ChEBI" id="CHEBI:49883"/>
        <label>1</label>
    </ligand>
</feature>
<comment type="subcellular location">
    <subcellularLocation>
        <location evidence="9">Cytoplasm</location>
    </subcellularLocation>
</comment>
<dbReference type="Proteomes" id="UP001219862">
    <property type="component" value="Unassembled WGS sequence"/>
</dbReference>
<evidence type="ECO:0000256" key="8">
    <source>
        <dbReference type="ARBA" id="ARBA00023014"/>
    </source>
</evidence>
<evidence type="ECO:0000256" key="6">
    <source>
        <dbReference type="ARBA" id="ARBA00023002"/>
    </source>
</evidence>
<comment type="catalytic activity">
    <reaction evidence="9">
        <text>epoxyqueuosine(34) in tRNA + AH2 = queuosine(34) in tRNA + A + H2O</text>
        <dbReference type="Rhea" id="RHEA:32159"/>
        <dbReference type="Rhea" id="RHEA-COMP:18571"/>
        <dbReference type="Rhea" id="RHEA-COMP:18582"/>
        <dbReference type="ChEBI" id="CHEBI:13193"/>
        <dbReference type="ChEBI" id="CHEBI:15377"/>
        <dbReference type="ChEBI" id="CHEBI:17499"/>
        <dbReference type="ChEBI" id="CHEBI:194431"/>
        <dbReference type="ChEBI" id="CHEBI:194443"/>
        <dbReference type="EC" id="1.17.99.6"/>
    </reaction>
</comment>
<name>A0ABT5KS72_9BURK</name>
<dbReference type="Gene3D" id="3.30.70.20">
    <property type="match status" value="1"/>
</dbReference>
<feature type="binding site" evidence="9">
    <location>
        <position position="226"/>
    </location>
    <ligand>
        <name>[4Fe-4S] cluster</name>
        <dbReference type="ChEBI" id="CHEBI:49883"/>
        <label>1</label>
    </ligand>
</feature>
<comment type="subunit">
    <text evidence="9">Monomer.</text>
</comment>
<keyword evidence="2 9" id="KW-0963">Cytoplasm</keyword>
<feature type="binding site" evidence="9">
    <location>
        <position position="249"/>
    </location>
    <ligand>
        <name>[4Fe-4S] cluster</name>
        <dbReference type="ChEBI" id="CHEBI:49883"/>
        <label>2</label>
    </ligand>
</feature>
<dbReference type="PROSITE" id="PS00198">
    <property type="entry name" value="4FE4S_FER_1"/>
    <property type="match status" value="1"/>
</dbReference>
<feature type="binding site" evidence="9">
    <location>
        <position position="279"/>
    </location>
    <ligand>
        <name>[4Fe-4S] cluster</name>
        <dbReference type="ChEBI" id="CHEBI:49883"/>
        <label>2</label>
    </ligand>
</feature>
<keyword evidence="7 9" id="KW-0408">Iron</keyword>
<comment type="caution">
    <text evidence="9">Lacks conserved residue(s) required for the propagation of feature annotation.</text>
</comment>
<feature type="active site" description="Proton donor" evidence="9">
    <location>
        <position position="169"/>
    </location>
</feature>
<feature type="domain" description="4Fe-4S ferredoxin-type" evidence="10">
    <location>
        <begin position="212"/>
        <end position="243"/>
    </location>
</feature>
<keyword evidence="3 9" id="KW-0819">tRNA processing</keyword>
<keyword evidence="6 9" id="KW-0560">Oxidoreductase</keyword>
<evidence type="ECO:0000256" key="2">
    <source>
        <dbReference type="ARBA" id="ARBA00022490"/>
    </source>
</evidence>
<reference evidence="11 12" key="1">
    <citation type="submission" date="2022-10" db="EMBL/GenBank/DDBJ databases">
        <title>paucibacter sp. hw8 Genome sequencing.</title>
        <authorList>
            <person name="Park S."/>
        </authorList>
    </citation>
    <scope>NUCLEOTIDE SEQUENCE [LARGE SCALE GENOMIC DNA]</scope>
    <source>
        <strain evidence="12">hw8</strain>
    </source>
</reference>
<evidence type="ECO:0000256" key="1">
    <source>
        <dbReference type="ARBA" id="ARBA00022485"/>
    </source>
</evidence>
<comment type="cofactor">
    <cofactor evidence="9">
        <name>cob(II)alamin</name>
        <dbReference type="ChEBI" id="CHEBI:16304"/>
    </cofactor>
</comment>
<organism evidence="11 12">
    <name type="scientific">Roseateles koreensis</name>
    <dbReference type="NCBI Taxonomy" id="2987526"/>
    <lineage>
        <taxon>Bacteria</taxon>
        <taxon>Pseudomonadati</taxon>
        <taxon>Pseudomonadota</taxon>
        <taxon>Betaproteobacteria</taxon>
        <taxon>Burkholderiales</taxon>
        <taxon>Sphaerotilaceae</taxon>
        <taxon>Roseateles</taxon>
    </lineage>
</organism>
<comment type="function">
    <text evidence="9">Catalyzes the conversion of epoxyqueuosine (oQ) to queuosine (Q), which is a hypermodified base found in the wobble positions of tRNA(Asp), tRNA(Asn), tRNA(His) and tRNA(Tyr).</text>
</comment>
<dbReference type="InterPro" id="IPR017900">
    <property type="entry name" value="4Fe4S_Fe_S_CS"/>
</dbReference>
<keyword evidence="4 9" id="KW-0479">Metal-binding</keyword>
<keyword evidence="12" id="KW-1185">Reference proteome</keyword>
<dbReference type="PANTHER" id="PTHR30002">
    <property type="entry name" value="EPOXYQUEUOSINE REDUCTASE"/>
    <property type="match status" value="1"/>
</dbReference>
<keyword evidence="5 9" id="KW-0671">Queuosine biosynthesis</keyword>
<dbReference type="HAMAP" id="MF_00916">
    <property type="entry name" value="QueG"/>
    <property type="match status" value="1"/>
</dbReference>
<dbReference type="NCBIfam" id="TIGR00276">
    <property type="entry name" value="tRNA epoxyqueuosine(34) reductase QueG"/>
    <property type="match status" value="1"/>
</dbReference>
<keyword evidence="9" id="KW-0170">Cobalt</keyword>
<evidence type="ECO:0000259" key="10">
    <source>
        <dbReference type="PROSITE" id="PS51379"/>
    </source>
</evidence>
<dbReference type="InterPro" id="IPR004453">
    <property type="entry name" value="QueG"/>
</dbReference>
<feature type="binding site" evidence="9">
    <location>
        <position position="251"/>
    </location>
    <ligand>
        <name>cob(II)alamin</name>
        <dbReference type="ChEBI" id="CHEBI:16304"/>
    </ligand>
</feature>
<evidence type="ECO:0000256" key="5">
    <source>
        <dbReference type="ARBA" id="ARBA00022785"/>
    </source>
</evidence>
<accession>A0ABT5KS72</accession>
<gene>
    <name evidence="9 11" type="primary">queG</name>
    <name evidence="11" type="ORF">PRZ01_08785</name>
</gene>
<feature type="binding site" evidence="9">
    <location>
        <position position="204"/>
    </location>
    <ligand>
        <name>cob(II)alamin</name>
        <dbReference type="ChEBI" id="CHEBI:16304"/>
    </ligand>
</feature>
<feature type="binding site" evidence="9">
    <location>
        <position position="68"/>
    </location>
    <ligand>
        <name>cob(II)alamin</name>
        <dbReference type="ChEBI" id="CHEBI:16304"/>
    </ligand>
</feature>
<evidence type="ECO:0000256" key="4">
    <source>
        <dbReference type="ARBA" id="ARBA00022723"/>
    </source>
</evidence>
<comment type="cofactor">
    <cofactor evidence="9">
        <name>[4Fe-4S] cluster</name>
        <dbReference type="ChEBI" id="CHEBI:49883"/>
    </cofactor>
    <text evidence="9">Binds 2 [4Fe-4S] clusters per monomer.</text>
</comment>